<feature type="domain" description="VTT" evidence="8">
    <location>
        <begin position="39"/>
        <end position="156"/>
    </location>
</feature>
<feature type="region of interest" description="Disordered" evidence="7">
    <location>
        <begin position="203"/>
        <end position="235"/>
    </location>
</feature>
<keyword evidence="4 6" id="KW-1133">Transmembrane helix</keyword>
<dbReference type="AlphaFoldDB" id="A0A1U7PHP5"/>
<evidence type="ECO:0000256" key="5">
    <source>
        <dbReference type="ARBA" id="ARBA00023136"/>
    </source>
</evidence>
<comment type="subcellular location">
    <subcellularLocation>
        <location evidence="1 6">Cell membrane</location>
        <topology evidence="1 6">Multi-pass membrane protein</topology>
    </subcellularLocation>
</comment>
<feature type="transmembrane region" description="Helical" evidence="6">
    <location>
        <begin position="166"/>
        <end position="182"/>
    </location>
</feature>
<keyword evidence="10" id="KW-1185">Reference proteome</keyword>
<evidence type="ECO:0000313" key="9">
    <source>
        <dbReference type="EMBL" id="SIT69017.1"/>
    </source>
</evidence>
<reference evidence="10" key="1">
    <citation type="submission" date="2017-01" db="EMBL/GenBank/DDBJ databases">
        <authorList>
            <person name="Varghese N."/>
            <person name="Submissions S."/>
        </authorList>
    </citation>
    <scope>NUCLEOTIDE SEQUENCE [LARGE SCALE GENOMIC DNA]</scope>
    <source>
        <strain evidence="10">MNA4</strain>
    </source>
</reference>
<feature type="transmembrane region" description="Helical" evidence="6">
    <location>
        <begin position="135"/>
        <end position="154"/>
    </location>
</feature>
<dbReference type="Pfam" id="PF09335">
    <property type="entry name" value="VTT_dom"/>
    <property type="match status" value="1"/>
</dbReference>
<dbReference type="InterPro" id="IPR015414">
    <property type="entry name" value="TMEM64"/>
</dbReference>
<evidence type="ECO:0000256" key="7">
    <source>
        <dbReference type="SAM" id="MobiDB-lite"/>
    </source>
</evidence>
<dbReference type="RefSeq" id="WP_084186504.1">
    <property type="nucleotide sequence ID" value="NZ_FTPL01000001.1"/>
</dbReference>
<evidence type="ECO:0000259" key="8">
    <source>
        <dbReference type="Pfam" id="PF09335"/>
    </source>
</evidence>
<feature type="compositionally biased region" description="Basic and acidic residues" evidence="7">
    <location>
        <begin position="226"/>
        <end position="235"/>
    </location>
</feature>
<dbReference type="InterPro" id="IPR032816">
    <property type="entry name" value="VTT_dom"/>
</dbReference>
<proteinExistence type="inferred from homology"/>
<dbReference type="PANTHER" id="PTHR12677:SF55">
    <property type="entry name" value="UNDECAPRENYL PHOSPHATE TRANSPORTER SAOUHSC_00901-RELATED"/>
    <property type="match status" value="1"/>
</dbReference>
<dbReference type="Proteomes" id="UP000187550">
    <property type="component" value="Unassembled WGS sequence"/>
</dbReference>
<dbReference type="EMBL" id="FTPL01000001">
    <property type="protein sequence ID" value="SIT69017.1"/>
    <property type="molecule type" value="Genomic_DNA"/>
</dbReference>
<keyword evidence="3 6" id="KW-0812">Transmembrane</keyword>
<dbReference type="STRING" id="550447.SAMN05428946_0436"/>
<organism evidence="9 10">
    <name type="scientific">Edaphobacillus lindanitolerans</name>
    <dbReference type="NCBI Taxonomy" id="550447"/>
    <lineage>
        <taxon>Bacteria</taxon>
        <taxon>Bacillati</taxon>
        <taxon>Bacillota</taxon>
        <taxon>Bacilli</taxon>
        <taxon>Bacillales</taxon>
        <taxon>Bacillaceae</taxon>
        <taxon>Edaphobacillus</taxon>
    </lineage>
</organism>
<protein>
    <recommendedName>
        <fullName evidence="6">TVP38/TMEM64 family membrane protein</fullName>
    </recommendedName>
</protein>
<evidence type="ECO:0000313" key="10">
    <source>
        <dbReference type="Proteomes" id="UP000187550"/>
    </source>
</evidence>
<dbReference type="PANTHER" id="PTHR12677">
    <property type="entry name" value="GOLGI APPARATUS MEMBRANE PROTEIN TVP38-RELATED"/>
    <property type="match status" value="1"/>
</dbReference>
<feature type="transmembrane region" description="Helical" evidence="6">
    <location>
        <begin position="108"/>
        <end position="128"/>
    </location>
</feature>
<keyword evidence="2 6" id="KW-1003">Cell membrane</keyword>
<feature type="transmembrane region" description="Helical" evidence="6">
    <location>
        <begin position="20"/>
        <end position="46"/>
    </location>
</feature>
<evidence type="ECO:0000256" key="6">
    <source>
        <dbReference type="RuleBase" id="RU366058"/>
    </source>
</evidence>
<dbReference type="GO" id="GO:0005886">
    <property type="term" value="C:plasma membrane"/>
    <property type="evidence" value="ECO:0007669"/>
    <property type="project" value="UniProtKB-SubCell"/>
</dbReference>
<keyword evidence="5 6" id="KW-0472">Membrane</keyword>
<name>A0A1U7PHP5_9BACI</name>
<evidence type="ECO:0000256" key="4">
    <source>
        <dbReference type="ARBA" id="ARBA00022989"/>
    </source>
</evidence>
<comment type="similarity">
    <text evidence="6">Belongs to the TVP38/TMEM64 family.</text>
</comment>
<sequence length="235" mass="26232">MGNSFDIDTVIELTRHYRAFGPLIGFLLPFIEAFLPFLPLFVFVIANATAYGLVFGFLLSWAGTVAGSYAVFLLVRKYGETRPFRFLTKSQKVRKLIHWVERNSFGPLFVLICLPFTPSALVNLVAGLSNMKKKVYLLTLMAGKFVMIGTASFIGSDLKALLTQPVRTAIVIAVIVILWYAGKRLEVRLNKKVEAEFREISEQQAAAGREGKVEGADQNRATGTESPERPHDRMK</sequence>
<gene>
    <name evidence="9" type="ORF">SAMN05428946_0436</name>
</gene>
<accession>A0A1U7PHP5</accession>
<dbReference type="OrthoDB" id="1651121at2"/>
<evidence type="ECO:0000256" key="2">
    <source>
        <dbReference type="ARBA" id="ARBA00022475"/>
    </source>
</evidence>
<evidence type="ECO:0000256" key="1">
    <source>
        <dbReference type="ARBA" id="ARBA00004651"/>
    </source>
</evidence>
<feature type="transmembrane region" description="Helical" evidence="6">
    <location>
        <begin position="53"/>
        <end position="75"/>
    </location>
</feature>
<evidence type="ECO:0000256" key="3">
    <source>
        <dbReference type="ARBA" id="ARBA00022692"/>
    </source>
</evidence>